<accession>A0A0V8JQI4</accession>
<dbReference type="GO" id="GO:0016758">
    <property type="term" value="F:hexosyltransferase activity"/>
    <property type="evidence" value="ECO:0007669"/>
    <property type="project" value="InterPro"/>
</dbReference>
<evidence type="ECO:0000256" key="2">
    <source>
        <dbReference type="ARBA" id="ARBA00006962"/>
    </source>
</evidence>
<dbReference type="InterPro" id="IPR007235">
    <property type="entry name" value="Glyco_trans_28_C"/>
</dbReference>
<dbReference type="AlphaFoldDB" id="A0A0V8JQI4"/>
<dbReference type="InterPro" id="IPR009695">
    <property type="entry name" value="Diacylglyc_glucosyltr_N"/>
</dbReference>
<name>A0A0V8JQI4_9BACI</name>
<organism evidence="7 8">
    <name type="scientific">Priestia veravalensis</name>
    <dbReference type="NCBI Taxonomy" id="1414648"/>
    <lineage>
        <taxon>Bacteria</taxon>
        <taxon>Bacillati</taxon>
        <taxon>Bacillota</taxon>
        <taxon>Bacilli</taxon>
        <taxon>Bacillales</taxon>
        <taxon>Bacillaceae</taxon>
        <taxon>Priestia</taxon>
    </lineage>
</organism>
<evidence type="ECO:0000313" key="8">
    <source>
        <dbReference type="Proteomes" id="UP000053681"/>
    </source>
</evidence>
<comment type="similarity">
    <text evidence="2">Belongs to the glycosyltransferase 28 family.</text>
</comment>
<evidence type="ECO:0000313" key="7">
    <source>
        <dbReference type="EMBL" id="KSU89285.1"/>
    </source>
</evidence>
<comment type="caution">
    <text evidence="7">The sequence shown here is derived from an EMBL/GenBank/DDBJ whole genome shotgun (WGS) entry which is preliminary data.</text>
</comment>
<dbReference type="InterPro" id="IPR050519">
    <property type="entry name" value="Glycosyltransf_28_UgtP"/>
</dbReference>
<dbReference type="Pfam" id="PF04101">
    <property type="entry name" value="Glyco_tran_28_C"/>
    <property type="match status" value="1"/>
</dbReference>
<comment type="subcellular location">
    <subcellularLocation>
        <location evidence="1">Membrane</location>
    </subcellularLocation>
</comment>
<protein>
    <submittedName>
        <fullName evidence="7">Galactosyldiacylglycerol synthase</fullName>
    </submittedName>
</protein>
<dbReference type="Proteomes" id="UP000053681">
    <property type="component" value="Unassembled WGS sequence"/>
</dbReference>
<dbReference type="GO" id="GO:0016020">
    <property type="term" value="C:membrane"/>
    <property type="evidence" value="ECO:0007669"/>
    <property type="project" value="UniProtKB-SubCell"/>
</dbReference>
<keyword evidence="3" id="KW-0328">Glycosyltransferase</keyword>
<dbReference type="Pfam" id="PF06925">
    <property type="entry name" value="MGDG_synth"/>
    <property type="match status" value="1"/>
</dbReference>
<evidence type="ECO:0000259" key="6">
    <source>
        <dbReference type="Pfam" id="PF06925"/>
    </source>
</evidence>
<evidence type="ECO:0000256" key="4">
    <source>
        <dbReference type="ARBA" id="ARBA00022679"/>
    </source>
</evidence>
<dbReference type="PANTHER" id="PTHR43025">
    <property type="entry name" value="MONOGALACTOSYLDIACYLGLYCEROL SYNTHASE"/>
    <property type="match status" value="1"/>
</dbReference>
<sequence length="376" mass="43221">MKKILFLPLFKRASGHHQVADAVMEIIVANYKQISVKKIDCLSYWSKPLEQLISSLYMKWISMFPKQFEKFYHEHVYKVENHTCDDFVVKSWPIIEYNMKRLVESEKPDVIVCTHSFPSRVISGLKEKGIIDTPLVNIYTDFLVSDVWGKNGVDIHCVPDKETKNFLQSIHDVPARNIYVTGIPVHAAFTNKRIDLKSEKMILIAGGNAGLGNVKQMLSSVPYDSIYQYVVLCGNNKKLFQELVKLNHPSITPLPYIACRKRMNCLYEQASAVVTKAGGVTISEALRKRLPIFIHSSLPGQEQVNIQTLKRKGLLMPLNKAQLLEDQLVEVLENDVQRNRLLRRMDEYIESIEYSVSDVLANQFHLYEYETTKSRL</sequence>
<keyword evidence="4" id="KW-0808">Transferase</keyword>
<gene>
    <name evidence="7" type="ORF">AS180_03070</name>
</gene>
<evidence type="ECO:0000259" key="5">
    <source>
        <dbReference type="Pfam" id="PF04101"/>
    </source>
</evidence>
<dbReference type="PANTHER" id="PTHR43025:SF3">
    <property type="entry name" value="MONOGALACTOSYLDIACYLGLYCEROL SYNTHASE 1, CHLOROPLASTIC"/>
    <property type="match status" value="1"/>
</dbReference>
<dbReference type="GO" id="GO:0009247">
    <property type="term" value="P:glycolipid biosynthetic process"/>
    <property type="evidence" value="ECO:0007669"/>
    <property type="project" value="InterPro"/>
</dbReference>
<evidence type="ECO:0000256" key="3">
    <source>
        <dbReference type="ARBA" id="ARBA00022676"/>
    </source>
</evidence>
<evidence type="ECO:0000256" key="1">
    <source>
        <dbReference type="ARBA" id="ARBA00004370"/>
    </source>
</evidence>
<keyword evidence="8" id="KW-1185">Reference proteome</keyword>
<feature type="domain" description="Glycosyl transferase family 28 C-terminal" evidence="5">
    <location>
        <begin position="224"/>
        <end position="348"/>
    </location>
</feature>
<dbReference type="SUPFAM" id="SSF53756">
    <property type="entry name" value="UDP-Glycosyltransferase/glycogen phosphorylase"/>
    <property type="match status" value="1"/>
</dbReference>
<dbReference type="EMBL" id="LNQP01000007">
    <property type="protein sequence ID" value="KSU89285.1"/>
    <property type="molecule type" value="Genomic_DNA"/>
</dbReference>
<reference evidence="7 8" key="1">
    <citation type="submission" date="2015-11" db="EMBL/GenBank/DDBJ databases">
        <title>Bacillus caseinolyticus sp nov.</title>
        <authorList>
            <person name="Dastager S.G."/>
            <person name="Mawlankar R."/>
        </authorList>
    </citation>
    <scope>NUCLEOTIDE SEQUENCE [LARGE SCALE GENOMIC DNA]</scope>
    <source>
        <strain evidence="7 8">SGD-V-76</strain>
    </source>
</reference>
<dbReference type="Gene3D" id="3.40.50.2000">
    <property type="entry name" value="Glycogen Phosphorylase B"/>
    <property type="match status" value="1"/>
</dbReference>
<dbReference type="RefSeq" id="WP_025910049.1">
    <property type="nucleotide sequence ID" value="NZ_KQ758629.1"/>
</dbReference>
<proteinExistence type="inferred from homology"/>
<feature type="domain" description="Diacylglycerol glucosyltransferase N-terminal" evidence="6">
    <location>
        <begin position="16"/>
        <end position="185"/>
    </location>
</feature>